<reference evidence="2 4" key="1">
    <citation type="journal article" date="2011" name="Nature">
        <title>The Medicago genome provides insight into the evolution of rhizobial symbioses.</title>
        <authorList>
            <person name="Young N.D."/>
            <person name="Debelle F."/>
            <person name="Oldroyd G.E."/>
            <person name="Geurts R."/>
            <person name="Cannon S.B."/>
            <person name="Udvardi M.K."/>
            <person name="Benedito V.A."/>
            <person name="Mayer K.F."/>
            <person name="Gouzy J."/>
            <person name="Schoof H."/>
            <person name="Van de Peer Y."/>
            <person name="Proost S."/>
            <person name="Cook D.R."/>
            <person name="Meyers B.C."/>
            <person name="Spannagl M."/>
            <person name="Cheung F."/>
            <person name="De Mita S."/>
            <person name="Krishnakumar V."/>
            <person name="Gundlach H."/>
            <person name="Zhou S."/>
            <person name="Mudge J."/>
            <person name="Bharti A.K."/>
            <person name="Murray J.D."/>
            <person name="Naoumkina M.A."/>
            <person name="Rosen B."/>
            <person name="Silverstein K.A."/>
            <person name="Tang H."/>
            <person name="Rombauts S."/>
            <person name="Zhao P.X."/>
            <person name="Zhou P."/>
            <person name="Barbe V."/>
            <person name="Bardou P."/>
            <person name="Bechner M."/>
            <person name="Bellec A."/>
            <person name="Berger A."/>
            <person name="Berges H."/>
            <person name="Bidwell S."/>
            <person name="Bisseling T."/>
            <person name="Choisne N."/>
            <person name="Couloux A."/>
            <person name="Denny R."/>
            <person name="Deshpande S."/>
            <person name="Dai X."/>
            <person name="Doyle J.J."/>
            <person name="Dudez A.M."/>
            <person name="Farmer A.D."/>
            <person name="Fouteau S."/>
            <person name="Franken C."/>
            <person name="Gibelin C."/>
            <person name="Gish J."/>
            <person name="Goldstein S."/>
            <person name="Gonzalez A.J."/>
            <person name="Green P.J."/>
            <person name="Hallab A."/>
            <person name="Hartog M."/>
            <person name="Hua A."/>
            <person name="Humphray S.J."/>
            <person name="Jeong D.H."/>
            <person name="Jing Y."/>
            <person name="Jocker A."/>
            <person name="Kenton S.M."/>
            <person name="Kim D.J."/>
            <person name="Klee K."/>
            <person name="Lai H."/>
            <person name="Lang C."/>
            <person name="Lin S."/>
            <person name="Macmil S.L."/>
            <person name="Magdelenat G."/>
            <person name="Matthews L."/>
            <person name="McCorrison J."/>
            <person name="Monaghan E.L."/>
            <person name="Mun J.H."/>
            <person name="Najar F.Z."/>
            <person name="Nicholson C."/>
            <person name="Noirot C."/>
            <person name="O'Bleness M."/>
            <person name="Paule C.R."/>
            <person name="Poulain J."/>
            <person name="Prion F."/>
            <person name="Qin B."/>
            <person name="Qu C."/>
            <person name="Retzel E.F."/>
            <person name="Riddle C."/>
            <person name="Sallet E."/>
            <person name="Samain S."/>
            <person name="Samson N."/>
            <person name="Sanders I."/>
            <person name="Saurat O."/>
            <person name="Scarpelli C."/>
            <person name="Schiex T."/>
            <person name="Segurens B."/>
            <person name="Severin A.J."/>
            <person name="Sherrier D.J."/>
            <person name="Shi R."/>
            <person name="Sims S."/>
            <person name="Singer S.R."/>
            <person name="Sinharoy S."/>
            <person name="Sterck L."/>
            <person name="Viollet A."/>
            <person name="Wang B.B."/>
            <person name="Wang K."/>
            <person name="Wang M."/>
            <person name="Wang X."/>
            <person name="Warfsmann J."/>
            <person name="Weissenbach J."/>
            <person name="White D.D."/>
            <person name="White J.D."/>
            <person name="Wiley G.B."/>
            <person name="Wincker P."/>
            <person name="Xing Y."/>
            <person name="Yang L."/>
            <person name="Yao Z."/>
            <person name="Ying F."/>
            <person name="Zhai J."/>
            <person name="Zhou L."/>
            <person name="Zuber A."/>
            <person name="Denarie J."/>
            <person name="Dixon R.A."/>
            <person name="May G.D."/>
            <person name="Schwartz D.C."/>
            <person name="Rogers J."/>
            <person name="Quetier F."/>
            <person name="Town C.D."/>
            <person name="Roe B.A."/>
        </authorList>
    </citation>
    <scope>NUCLEOTIDE SEQUENCE [LARGE SCALE GENOMIC DNA]</scope>
    <source>
        <strain evidence="2">A17</strain>
        <strain evidence="3 4">cv. Jemalong A17</strain>
    </source>
</reference>
<dbReference type="EMBL" id="CM001224">
    <property type="protein sequence ID" value="KEH19848.1"/>
    <property type="molecule type" value="Genomic_DNA"/>
</dbReference>
<name>A0A072TSP5_MEDTR</name>
<dbReference type="EnsemblPlants" id="KEH19848">
    <property type="protein sequence ID" value="KEH19848"/>
    <property type="gene ID" value="MTR_8g469420"/>
</dbReference>
<dbReference type="Pfam" id="PF08284">
    <property type="entry name" value="RVP_2"/>
    <property type="match status" value="1"/>
</dbReference>
<reference evidence="3" key="3">
    <citation type="submission" date="2015-04" db="UniProtKB">
        <authorList>
            <consortium name="EnsemblPlants"/>
        </authorList>
    </citation>
    <scope>IDENTIFICATION</scope>
    <source>
        <strain evidence="3">cv. Jemalong A17</strain>
    </source>
</reference>
<organism evidence="2 4">
    <name type="scientific">Medicago truncatula</name>
    <name type="common">Barrel medic</name>
    <name type="synonym">Medicago tribuloides</name>
    <dbReference type="NCBI Taxonomy" id="3880"/>
    <lineage>
        <taxon>Eukaryota</taxon>
        <taxon>Viridiplantae</taxon>
        <taxon>Streptophyta</taxon>
        <taxon>Embryophyta</taxon>
        <taxon>Tracheophyta</taxon>
        <taxon>Spermatophyta</taxon>
        <taxon>Magnoliopsida</taxon>
        <taxon>eudicotyledons</taxon>
        <taxon>Gunneridae</taxon>
        <taxon>Pentapetalae</taxon>
        <taxon>rosids</taxon>
        <taxon>fabids</taxon>
        <taxon>Fabales</taxon>
        <taxon>Fabaceae</taxon>
        <taxon>Papilionoideae</taxon>
        <taxon>50 kb inversion clade</taxon>
        <taxon>NPAAA clade</taxon>
        <taxon>Hologalegina</taxon>
        <taxon>IRL clade</taxon>
        <taxon>Trifolieae</taxon>
        <taxon>Medicago</taxon>
    </lineage>
</organism>
<dbReference type="Proteomes" id="UP000002051">
    <property type="component" value="Chromosome 8"/>
</dbReference>
<sequence>MVPTEKLVRVADGTEQELEGVVFNVQVAVEDFKFLEDIVVLDIPDCPVIMGRPFLATVHARINLEYKEIVLRSRGKYMINHTSQYNIRRDASTECHVEEHVDPYNSYEDIEPPRADQEKYGAANTRSTNVKEGNTGGSCN</sequence>
<keyword evidence="4" id="KW-1185">Reference proteome</keyword>
<dbReference type="Gene3D" id="2.40.70.10">
    <property type="entry name" value="Acid Proteases"/>
    <property type="match status" value="1"/>
</dbReference>
<feature type="compositionally biased region" description="Polar residues" evidence="1">
    <location>
        <begin position="124"/>
        <end position="133"/>
    </location>
</feature>
<dbReference type="CDD" id="cd00303">
    <property type="entry name" value="retropepsin_like"/>
    <property type="match status" value="1"/>
</dbReference>
<dbReference type="InterPro" id="IPR021109">
    <property type="entry name" value="Peptidase_aspartic_dom_sf"/>
</dbReference>
<feature type="region of interest" description="Disordered" evidence="1">
    <location>
        <begin position="100"/>
        <end position="140"/>
    </location>
</feature>
<dbReference type="AlphaFoldDB" id="A0A072TSP5"/>
<dbReference type="PANTHER" id="PTHR33067">
    <property type="entry name" value="RNA-DIRECTED DNA POLYMERASE-RELATED"/>
    <property type="match status" value="1"/>
</dbReference>
<evidence type="ECO:0000313" key="2">
    <source>
        <dbReference type="EMBL" id="KEH19848.1"/>
    </source>
</evidence>
<proteinExistence type="predicted"/>
<dbReference type="HOGENOM" id="CLU_1838128_0_0_1"/>
<evidence type="ECO:0000256" key="1">
    <source>
        <dbReference type="SAM" id="MobiDB-lite"/>
    </source>
</evidence>
<reference evidence="2 4" key="2">
    <citation type="journal article" date="2014" name="BMC Genomics">
        <title>An improved genome release (version Mt4.0) for the model legume Medicago truncatula.</title>
        <authorList>
            <person name="Tang H."/>
            <person name="Krishnakumar V."/>
            <person name="Bidwell S."/>
            <person name="Rosen B."/>
            <person name="Chan A."/>
            <person name="Zhou S."/>
            <person name="Gentzbittel L."/>
            <person name="Childs K.L."/>
            <person name="Yandell M."/>
            <person name="Gundlach H."/>
            <person name="Mayer K.F."/>
            <person name="Schwartz D.C."/>
            <person name="Town C.D."/>
        </authorList>
    </citation>
    <scope>GENOME REANNOTATION</scope>
    <source>
        <strain evidence="2">A17</strain>
        <strain evidence="3 4">cv. Jemalong A17</strain>
    </source>
</reference>
<accession>A0A072TSP5</accession>
<evidence type="ECO:0000313" key="3">
    <source>
        <dbReference type="EnsemblPlants" id="KEH19848"/>
    </source>
</evidence>
<protein>
    <submittedName>
        <fullName evidence="2 3">Uncharacterized protein</fullName>
    </submittedName>
</protein>
<dbReference type="PANTHER" id="PTHR33067:SF35">
    <property type="entry name" value="ASPARTIC PEPTIDASE DDI1-TYPE DOMAIN-CONTAINING PROTEIN"/>
    <property type="match status" value="1"/>
</dbReference>
<gene>
    <name evidence="2" type="ordered locus">MTR_8g469420</name>
</gene>
<evidence type="ECO:0000313" key="4">
    <source>
        <dbReference type="Proteomes" id="UP000002051"/>
    </source>
</evidence>